<dbReference type="OrthoDB" id="7728386at2"/>
<comment type="caution">
    <text evidence="2">The sequence shown here is derived from an EMBL/GenBank/DDBJ whole genome shotgun (WGS) entry which is preliminary data.</text>
</comment>
<evidence type="ECO:0000313" key="2">
    <source>
        <dbReference type="EMBL" id="KNG95277.1"/>
    </source>
</evidence>
<reference evidence="2 3" key="1">
    <citation type="journal article" date="2015" name="Int. J. Syst. Evol. Microbiol.">
        <title>Aestuariivita atlantica sp. nov., isolated from deep sea sediment of the Atlantic Ocean.</title>
        <authorList>
            <person name="Li G."/>
            <person name="Lai Q."/>
            <person name="Du Y."/>
            <person name="Liu X."/>
            <person name="Sun F."/>
            <person name="Shao Z."/>
        </authorList>
    </citation>
    <scope>NUCLEOTIDE SEQUENCE [LARGE SCALE GENOMIC DNA]</scope>
    <source>
        <strain evidence="2 3">22II-S11-z3</strain>
    </source>
</reference>
<sequence>MFTNARILTLSMCIAAGAAHAQVAQTGVVGTTDDPVYTTLVQGADGNLYECLPEIENRDGQKVRRCRPQGVVAANSSDPFAGITGTGGGVGVGVVGLILAALAVGASSSSTN</sequence>
<dbReference type="Proteomes" id="UP000036938">
    <property type="component" value="Unassembled WGS sequence"/>
</dbReference>
<accession>A0A0L1JUA4</accession>
<evidence type="ECO:0000256" key="1">
    <source>
        <dbReference type="SAM" id="SignalP"/>
    </source>
</evidence>
<dbReference type="AlphaFoldDB" id="A0A0L1JUA4"/>
<name>A0A0L1JUA4_9RHOB</name>
<keyword evidence="3" id="KW-1185">Reference proteome</keyword>
<dbReference type="EMBL" id="AQQZ01000001">
    <property type="protein sequence ID" value="KNG95277.1"/>
    <property type="molecule type" value="Genomic_DNA"/>
</dbReference>
<proteinExistence type="predicted"/>
<evidence type="ECO:0000313" key="3">
    <source>
        <dbReference type="Proteomes" id="UP000036938"/>
    </source>
</evidence>
<feature type="chain" id="PRO_5005553945" evidence="1">
    <location>
        <begin position="22"/>
        <end position="112"/>
    </location>
</feature>
<organism evidence="2 3">
    <name type="scientific">Pseudaestuariivita atlantica</name>
    <dbReference type="NCBI Taxonomy" id="1317121"/>
    <lineage>
        <taxon>Bacteria</taxon>
        <taxon>Pseudomonadati</taxon>
        <taxon>Pseudomonadota</taxon>
        <taxon>Alphaproteobacteria</taxon>
        <taxon>Rhodobacterales</taxon>
        <taxon>Paracoccaceae</taxon>
        <taxon>Pseudaestuariivita</taxon>
    </lineage>
</organism>
<protein>
    <submittedName>
        <fullName evidence="2">Uncharacterized protein</fullName>
    </submittedName>
</protein>
<gene>
    <name evidence="2" type="ORF">ATO11_01175</name>
</gene>
<keyword evidence="1" id="KW-0732">Signal</keyword>
<dbReference type="RefSeq" id="WP_050528997.1">
    <property type="nucleotide sequence ID" value="NZ_AQQZ01000001.1"/>
</dbReference>
<feature type="signal peptide" evidence="1">
    <location>
        <begin position="1"/>
        <end position="21"/>
    </location>
</feature>